<keyword evidence="2" id="KW-1185">Reference proteome</keyword>
<dbReference type="Proteomes" id="UP000224963">
    <property type="component" value="Segment"/>
</dbReference>
<proteinExistence type="predicted"/>
<gene>
    <name evidence="1" type="ORF">PBC4_029</name>
</gene>
<protein>
    <submittedName>
        <fullName evidence="1">Holliday junction resolvase</fullName>
    </submittedName>
</protein>
<dbReference type="Gene3D" id="3.30.420.10">
    <property type="entry name" value="Ribonuclease H-like superfamily/Ribonuclease H"/>
    <property type="match status" value="1"/>
</dbReference>
<dbReference type="SUPFAM" id="SSF53098">
    <property type="entry name" value="Ribonuclease H-like"/>
    <property type="match status" value="1"/>
</dbReference>
<sequence>MTEEQKPFYLIVFDPSLNSSGWAVFIVRKNPKILSFGHIPNHHFTTKQIGLKLANIEAELMRLKNIYYPHVVIKEELVTKSKDAAVGVNVSFESPILAKVHGIAEKVFLNLEIEDVHNKQFKLRFTGHGEASKEKVEEECMKYEKELQAKTEFKTPKFVFTTDDESDAVGIGIDWLIRNGYLKNRRRDK</sequence>
<evidence type="ECO:0000313" key="2">
    <source>
        <dbReference type="Proteomes" id="UP000224963"/>
    </source>
</evidence>
<dbReference type="InterPro" id="IPR012337">
    <property type="entry name" value="RNaseH-like_sf"/>
</dbReference>
<dbReference type="InterPro" id="IPR036397">
    <property type="entry name" value="RNaseH_sf"/>
</dbReference>
<evidence type="ECO:0000313" key="1">
    <source>
        <dbReference type="EMBL" id="AKQ08221.1"/>
    </source>
</evidence>
<organism evidence="1 2">
    <name type="scientific">Bacillus phage PBC4</name>
    <dbReference type="NCBI Taxonomy" id="1675028"/>
    <lineage>
        <taxon>Viruses</taxon>
        <taxon>Duplodnaviria</taxon>
        <taxon>Heunggongvirae</taxon>
        <taxon>Uroviricota</taxon>
        <taxon>Caudoviricetes</taxon>
        <taxon>Sejongvirinae</taxon>
        <taxon>Yihwangvirus</taxon>
        <taxon>Yihwangvirus PBC4</taxon>
    </lineage>
</organism>
<accession>A0A1D6X872</accession>
<name>A0A1D6X872_9CAUD</name>
<dbReference type="EMBL" id="KT070866">
    <property type="protein sequence ID" value="AKQ08221.1"/>
    <property type="molecule type" value="Genomic_DNA"/>
</dbReference>
<reference evidence="1 2" key="1">
    <citation type="journal article" date="2016" name="FEMS Microbiol. Lett.">
        <title>Characterization of LysPBC4, a novel Bacillus cereus-specific endolysin of bacteriophage PBC4.</title>
        <authorList>
            <person name="Na H."/>
            <person name="Kong M."/>
            <person name="Ryu S."/>
        </authorList>
    </citation>
    <scope>NUCLEOTIDE SEQUENCE [LARGE SCALE GENOMIC DNA]</scope>
</reference>
<dbReference type="GO" id="GO:0003676">
    <property type="term" value="F:nucleic acid binding"/>
    <property type="evidence" value="ECO:0007669"/>
    <property type="project" value="InterPro"/>
</dbReference>